<organism evidence="1 2">
    <name type="scientific">Duganella dendranthematis</name>
    <dbReference type="NCBI Taxonomy" id="2728021"/>
    <lineage>
        <taxon>Bacteria</taxon>
        <taxon>Pseudomonadati</taxon>
        <taxon>Pseudomonadota</taxon>
        <taxon>Betaproteobacteria</taxon>
        <taxon>Burkholderiales</taxon>
        <taxon>Oxalobacteraceae</taxon>
        <taxon>Telluria group</taxon>
        <taxon>Duganella</taxon>
    </lineage>
</organism>
<name>A0ABX6MIN4_9BURK</name>
<dbReference type="EMBL" id="CP051684">
    <property type="protein sequence ID" value="QJD94051.1"/>
    <property type="molecule type" value="Genomic_DNA"/>
</dbReference>
<proteinExistence type="predicted"/>
<gene>
    <name evidence="1" type="ORF">HH213_08540</name>
</gene>
<accession>A0ABX6MIN4</accession>
<reference evidence="1 2" key="1">
    <citation type="submission" date="2020-04" db="EMBL/GenBank/DDBJ databases">
        <title>Genome sequencing of novel species.</title>
        <authorList>
            <person name="Heo J."/>
            <person name="Kim S.-J."/>
            <person name="Kim J.-S."/>
            <person name="Hong S.-B."/>
            <person name="Kwon S.-W."/>
        </authorList>
    </citation>
    <scope>NUCLEOTIDE SEQUENCE [LARGE SCALE GENOMIC DNA]</scope>
    <source>
        <strain evidence="1 2">AF9R3</strain>
    </source>
</reference>
<evidence type="ECO:0000313" key="2">
    <source>
        <dbReference type="Proteomes" id="UP000503117"/>
    </source>
</evidence>
<keyword evidence="2" id="KW-1185">Reference proteome</keyword>
<protein>
    <submittedName>
        <fullName evidence="1">Uncharacterized protein</fullName>
    </submittedName>
</protein>
<evidence type="ECO:0000313" key="1">
    <source>
        <dbReference type="EMBL" id="QJD94051.1"/>
    </source>
</evidence>
<dbReference type="Proteomes" id="UP000503117">
    <property type="component" value="Chromosome"/>
</dbReference>
<sequence length="71" mass="8434">MRTEPYRGQVYIDVPYEVSDPAYMQLEAFLEHADGSMRWDGARFICYPLDYCMRNAQQDAPGFWDRWAADF</sequence>